<accession>A0A383CXP8</accession>
<proteinExistence type="predicted"/>
<dbReference type="InterPro" id="IPR011055">
    <property type="entry name" value="Dup_hybrid_motif"/>
</dbReference>
<dbReference type="InterPro" id="IPR050570">
    <property type="entry name" value="Cell_wall_metabolism_enzyme"/>
</dbReference>
<evidence type="ECO:0000259" key="1">
    <source>
        <dbReference type="Pfam" id="PF01551"/>
    </source>
</evidence>
<dbReference type="SUPFAM" id="SSF51261">
    <property type="entry name" value="Duplicated hybrid motif"/>
    <property type="match status" value="1"/>
</dbReference>
<dbReference type="PANTHER" id="PTHR21666:SF270">
    <property type="entry name" value="MUREIN HYDROLASE ACTIVATOR ENVC"/>
    <property type="match status" value="1"/>
</dbReference>
<reference evidence="2" key="1">
    <citation type="submission" date="2018-05" db="EMBL/GenBank/DDBJ databases">
        <authorList>
            <person name="Lanie J.A."/>
            <person name="Ng W.-L."/>
            <person name="Kazmierczak K.M."/>
            <person name="Andrzejewski T.M."/>
            <person name="Davidsen T.M."/>
            <person name="Wayne K.J."/>
            <person name="Tettelin H."/>
            <person name="Glass J.I."/>
            <person name="Rusch D."/>
            <person name="Podicherti R."/>
            <person name="Tsui H.-C.T."/>
            <person name="Winkler M.E."/>
        </authorList>
    </citation>
    <scope>NUCLEOTIDE SEQUENCE</scope>
</reference>
<dbReference type="AlphaFoldDB" id="A0A383CXP8"/>
<evidence type="ECO:0000313" key="2">
    <source>
        <dbReference type="EMBL" id="SVE36803.1"/>
    </source>
</evidence>
<feature type="non-terminal residue" evidence="2">
    <location>
        <position position="1"/>
    </location>
</feature>
<sequence length="80" mass="9025">RLGHMVSIDHTNGLRTVYAHLEAHDGVKTGQKDYRGDEIGKMDRSGRTTAVHLHYAVILNNRAEDPLKYIIDNPSHSTLF</sequence>
<gene>
    <name evidence="2" type="ORF">METZ01_LOCUS489657</name>
</gene>
<dbReference type="GO" id="GO:0004222">
    <property type="term" value="F:metalloendopeptidase activity"/>
    <property type="evidence" value="ECO:0007669"/>
    <property type="project" value="TreeGrafter"/>
</dbReference>
<name>A0A383CXP8_9ZZZZ</name>
<dbReference type="Gene3D" id="2.70.70.10">
    <property type="entry name" value="Glucose Permease (Domain IIA)"/>
    <property type="match status" value="1"/>
</dbReference>
<protein>
    <recommendedName>
        <fullName evidence="1">M23ase beta-sheet core domain-containing protein</fullName>
    </recommendedName>
</protein>
<dbReference type="Pfam" id="PF01551">
    <property type="entry name" value="Peptidase_M23"/>
    <property type="match status" value="1"/>
</dbReference>
<dbReference type="PANTHER" id="PTHR21666">
    <property type="entry name" value="PEPTIDASE-RELATED"/>
    <property type="match status" value="1"/>
</dbReference>
<feature type="domain" description="M23ase beta-sheet core" evidence="1">
    <location>
        <begin position="2"/>
        <end position="66"/>
    </location>
</feature>
<dbReference type="CDD" id="cd12797">
    <property type="entry name" value="M23_peptidase"/>
    <property type="match status" value="1"/>
</dbReference>
<dbReference type="EMBL" id="UINC01212463">
    <property type="protein sequence ID" value="SVE36803.1"/>
    <property type="molecule type" value="Genomic_DNA"/>
</dbReference>
<organism evidence="2">
    <name type="scientific">marine metagenome</name>
    <dbReference type="NCBI Taxonomy" id="408172"/>
    <lineage>
        <taxon>unclassified sequences</taxon>
        <taxon>metagenomes</taxon>
        <taxon>ecological metagenomes</taxon>
    </lineage>
</organism>
<dbReference type="InterPro" id="IPR016047">
    <property type="entry name" value="M23ase_b-sheet_dom"/>
</dbReference>